<evidence type="ECO:0000313" key="1">
    <source>
        <dbReference type="EMBL" id="AXE33998.1"/>
    </source>
</evidence>
<evidence type="ECO:0000313" key="2">
    <source>
        <dbReference type="Proteomes" id="UP000252038"/>
    </source>
</evidence>
<dbReference type="Proteomes" id="UP000252038">
    <property type="component" value="Chromosome"/>
</dbReference>
<accession>A0A344UFF0</accession>
<gene>
    <name evidence="1" type="ORF">DK843_06610</name>
</gene>
<protein>
    <submittedName>
        <fullName evidence="1">Phage baseplate assembly protein V</fullName>
    </submittedName>
</protein>
<dbReference type="InterPro" id="IPR013046">
    <property type="entry name" value="GpV/Gp45"/>
</dbReference>
<dbReference type="InterPro" id="IPR037026">
    <property type="entry name" value="Vgr_OB-fold_dom_sf"/>
</dbReference>
<sequence length="202" mass="21092">MNETLDEFGATIKYGTVSASKPGFARVRLTDMDNMRTMWLPIAYPKTQDDQACWTYDTGEQVAVLLDARGEDGVILGAIYSEADPPPTTSRDKFMVRFKDGALLEYDRGSHTLTVSGVQKVVVQASADIQLQAGGKVTVDAPDSEFSGNVLVKGKLVGQGGLAVSGGAGAAAAISGNVQVDGNVSASGTIMDAGGNSNHHTH</sequence>
<organism evidence="1 2">
    <name type="scientific">Chromobacterium phragmitis</name>
    <dbReference type="NCBI Taxonomy" id="2202141"/>
    <lineage>
        <taxon>Bacteria</taxon>
        <taxon>Pseudomonadati</taxon>
        <taxon>Pseudomonadota</taxon>
        <taxon>Betaproteobacteria</taxon>
        <taxon>Neisseriales</taxon>
        <taxon>Chromobacteriaceae</taxon>
        <taxon>Chromobacterium</taxon>
    </lineage>
</organism>
<proteinExistence type="predicted"/>
<dbReference type="EMBL" id="CP029554">
    <property type="protein sequence ID" value="AXE33998.1"/>
    <property type="molecule type" value="Genomic_DNA"/>
</dbReference>
<dbReference type="AlphaFoldDB" id="A0A344UFF0"/>
<dbReference type="RefSeq" id="WP_114072851.1">
    <property type="nucleotide sequence ID" value="NZ_CP029554.1"/>
</dbReference>
<reference evidence="1 2" key="1">
    <citation type="submission" date="2018-05" db="EMBL/GenBank/DDBJ databases">
        <title>Genome sequencing, assembly and analysis of the novel insecticidal bacterium, Chromobacterium phragmitis.</title>
        <authorList>
            <person name="Sparks M.E."/>
            <person name="Blackburn M.B."/>
            <person name="Gundersen-Rindal D.E."/>
        </authorList>
    </citation>
    <scope>NUCLEOTIDE SEQUENCE [LARGE SCALE GENOMIC DNA]</scope>
    <source>
        <strain evidence="1">IIBBL 274-1</strain>
    </source>
</reference>
<dbReference type="NCBIfam" id="TIGR01644">
    <property type="entry name" value="phage_P2_V"/>
    <property type="match status" value="1"/>
</dbReference>
<name>A0A344UFF0_9NEIS</name>
<dbReference type="Gene3D" id="6.20.150.10">
    <property type="match status" value="1"/>
</dbReference>
<dbReference type="KEGG" id="chrb:DK843_06610"/>
<dbReference type="Gene3D" id="2.40.50.230">
    <property type="entry name" value="Gp5 N-terminal domain"/>
    <property type="match status" value="1"/>
</dbReference>